<dbReference type="AlphaFoldDB" id="A0A327R1H0"/>
<feature type="domain" description="CinA C-terminal" evidence="1">
    <location>
        <begin position="11"/>
        <end position="159"/>
    </location>
</feature>
<evidence type="ECO:0000313" key="3">
    <source>
        <dbReference type="Proteomes" id="UP000249547"/>
    </source>
</evidence>
<dbReference type="Proteomes" id="UP000249547">
    <property type="component" value="Unassembled WGS sequence"/>
</dbReference>
<keyword evidence="3" id="KW-1185">Reference proteome</keyword>
<dbReference type="InterPro" id="IPR008136">
    <property type="entry name" value="CinA_C"/>
</dbReference>
<comment type="caution">
    <text evidence="2">The sequence shown here is derived from an EMBL/GenBank/DDBJ whole genome shotgun (WGS) entry which is preliminary data.</text>
</comment>
<dbReference type="InterPro" id="IPR036653">
    <property type="entry name" value="CinA-like_C"/>
</dbReference>
<name>A0A327R1H0_9BACT</name>
<accession>A0A327R1H0</accession>
<dbReference type="Pfam" id="PF02464">
    <property type="entry name" value="CinA"/>
    <property type="match status" value="1"/>
</dbReference>
<dbReference type="SUPFAM" id="SSF142433">
    <property type="entry name" value="CinA-like"/>
    <property type="match status" value="1"/>
</dbReference>
<reference evidence="2 3" key="1">
    <citation type="submission" date="2018-06" db="EMBL/GenBank/DDBJ databases">
        <title>Genomic Encyclopedia of Archaeal and Bacterial Type Strains, Phase II (KMG-II): from individual species to whole genera.</title>
        <authorList>
            <person name="Goeker M."/>
        </authorList>
    </citation>
    <scope>NUCLEOTIDE SEQUENCE [LARGE SCALE GENOMIC DNA]</scope>
    <source>
        <strain evidence="2 3">DSM 23857</strain>
    </source>
</reference>
<dbReference type="OrthoDB" id="1252536at2"/>
<sequence>MESQLAITTINLVKDSLIRNAETIACAESVTAGHLQVALSLADNAMDYFQGGITAYNGGQKTKHLGIDPIHAEKDNCVSRQVAEQMALGVSTMFNADYGVSITGYASPVPEEGVLELFAYCAVAYKGKVCLHEKLRTDAGNPVSARIDFTNQILQLLLQVVQRNPQPVI</sequence>
<dbReference type="Gene3D" id="3.90.950.20">
    <property type="entry name" value="CinA-like"/>
    <property type="match status" value="1"/>
</dbReference>
<proteinExistence type="predicted"/>
<evidence type="ECO:0000313" key="2">
    <source>
        <dbReference type="EMBL" id="RAJ10699.1"/>
    </source>
</evidence>
<dbReference type="RefSeq" id="WP_111595831.1">
    <property type="nucleotide sequence ID" value="NZ_QLLL01000001.1"/>
</dbReference>
<gene>
    <name evidence="2" type="ORF">LX64_00305</name>
</gene>
<evidence type="ECO:0000259" key="1">
    <source>
        <dbReference type="Pfam" id="PF02464"/>
    </source>
</evidence>
<organism evidence="2 3">
    <name type="scientific">Chitinophaga skermanii</name>
    <dbReference type="NCBI Taxonomy" id="331697"/>
    <lineage>
        <taxon>Bacteria</taxon>
        <taxon>Pseudomonadati</taxon>
        <taxon>Bacteroidota</taxon>
        <taxon>Chitinophagia</taxon>
        <taxon>Chitinophagales</taxon>
        <taxon>Chitinophagaceae</taxon>
        <taxon>Chitinophaga</taxon>
    </lineage>
</organism>
<dbReference type="EMBL" id="QLLL01000001">
    <property type="protein sequence ID" value="RAJ10699.1"/>
    <property type="molecule type" value="Genomic_DNA"/>
</dbReference>
<protein>
    <submittedName>
        <fullName evidence="2">Nicotinamide-nucleotide amidase</fullName>
    </submittedName>
</protein>
<dbReference type="NCBIfam" id="TIGR00199">
    <property type="entry name" value="PncC_domain"/>
    <property type="match status" value="1"/>
</dbReference>